<dbReference type="AlphaFoldDB" id="A0A4S4L8F1"/>
<keyword evidence="5" id="KW-0503">Monooxygenase</keyword>
<dbReference type="SUPFAM" id="SSF51905">
    <property type="entry name" value="FAD/NAD(P)-binding domain"/>
    <property type="match status" value="1"/>
</dbReference>
<dbReference type="Proteomes" id="UP000308199">
    <property type="component" value="Unassembled WGS sequence"/>
</dbReference>
<gene>
    <name evidence="7" type="ORF">EW145_g3206</name>
</gene>
<evidence type="ECO:0000256" key="4">
    <source>
        <dbReference type="ARBA" id="ARBA00023002"/>
    </source>
</evidence>
<evidence type="ECO:0000256" key="1">
    <source>
        <dbReference type="ARBA" id="ARBA00007992"/>
    </source>
</evidence>
<evidence type="ECO:0000256" key="5">
    <source>
        <dbReference type="ARBA" id="ARBA00023033"/>
    </source>
</evidence>
<sequence>MPSVLRSSGTGSSEIEIIVVGCGFAGLACAIESKRKGHKVIVLEKRPSLESLGACALKQSATGLMAICTQHEFMYMHNFDGELLATQPLPQRLYGSNSYNGRRGEIHDVLLQYAKKLGADVRFNQNVETYWEDAERGRAGVIVNGERMEADVVVGADGARSRAREIVLGYEDKPIPSGYAIYRAWFNSREQGLDTDPLTSFFCKKGGEFYAWIGKDVHMLAMSFRDGEEMCWVLTHKDEHDIGESWSYPGKISDVLTYVKDWDPCCSALIRKAPFCVDWKLVQRDPLPTWVSKGGYTIVIGDAAHPFLPSWQSTSTSMQGASQGVEDGVTIATVLDLASKKNIPLATRTFEHIRYDRVRRAQALGESNRNRMHKDPESRDEDVSMPFPEWLLDFDAEKHARNLYDKVSGDILLSGYMRPSELAS</sequence>
<name>A0A4S4L8F1_9AGAM</name>
<evidence type="ECO:0000259" key="6">
    <source>
        <dbReference type="Pfam" id="PF01494"/>
    </source>
</evidence>
<evidence type="ECO:0000256" key="3">
    <source>
        <dbReference type="ARBA" id="ARBA00022827"/>
    </source>
</evidence>
<feature type="domain" description="FAD-binding" evidence="6">
    <location>
        <begin position="15"/>
        <end position="165"/>
    </location>
</feature>
<evidence type="ECO:0000313" key="7">
    <source>
        <dbReference type="EMBL" id="THH07687.1"/>
    </source>
</evidence>
<dbReference type="PANTHER" id="PTHR13789:SF236">
    <property type="entry name" value="MONOOXYGENASE, PUTATIVE (AFU_ORTHOLOGUE AFUA_6G12060)-RELATED"/>
    <property type="match status" value="1"/>
</dbReference>
<dbReference type="SUPFAM" id="SSF54373">
    <property type="entry name" value="FAD-linked reductases, C-terminal domain"/>
    <property type="match status" value="1"/>
</dbReference>
<protein>
    <recommendedName>
        <fullName evidence="6">FAD-binding domain-containing protein</fullName>
    </recommendedName>
</protein>
<keyword evidence="3" id="KW-0274">FAD</keyword>
<dbReference type="InterPro" id="IPR002938">
    <property type="entry name" value="FAD-bd"/>
</dbReference>
<dbReference type="OrthoDB" id="9993796at2759"/>
<evidence type="ECO:0000313" key="8">
    <source>
        <dbReference type="Proteomes" id="UP000308199"/>
    </source>
</evidence>
<keyword evidence="4" id="KW-0560">Oxidoreductase</keyword>
<keyword evidence="8" id="KW-1185">Reference proteome</keyword>
<dbReference type="GO" id="GO:0071949">
    <property type="term" value="F:FAD binding"/>
    <property type="evidence" value="ECO:0007669"/>
    <property type="project" value="InterPro"/>
</dbReference>
<dbReference type="EMBL" id="SGPK01000131">
    <property type="protein sequence ID" value="THH07687.1"/>
    <property type="molecule type" value="Genomic_DNA"/>
</dbReference>
<dbReference type="PROSITE" id="PS51257">
    <property type="entry name" value="PROKAR_LIPOPROTEIN"/>
    <property type="match status" value="1"/>
</dbReference>
<evidence type="ECO:0000256" key="2">
    <source>
        <dbReference type="ARBA" id="ARBA00022630"/>
    </source>
</evidence>
<dbReference type="GO" id="GO:0004497">
    <property type="term" value="F:monooxygenase activity"/>
    <property type="evidence" value="ECO:0007669"/>
    <property type="project" value="UniProtKB-KW"/>
</dbReference>
<keyword evidence="2" id="KW-0285">Flavoprotein</keyword>
<proteinExistence type="inferred from homology"/>
<dbReference type="InterPro" id="IPR036188">
    <property type="entry name" value="FAD/NAD-bd_sf"/>
</dbReference>
<dbReference type="Gene3D" id="3.50.50.60">
    <property type="entry name" value="FAD/NAD(P)-binding domain"/>
    <property type="match status" value="1"/>
</dbReference>
<comment type="caution">
    <text evidence="7">The sequence shown here is derived from an EMBL/GenBank/DDBJ whole genome shotgun (WGS) entry which is preliminary data.</text>
</comment>
<comment type="similarity">
    <text evidence="1">Belongs to the paxM FAD-dependent monooxygenase family.</text>
</comment>
<organism evidence="7 8">
    <name type="scientific">Phellinidium pouzarii</name>
    <dbReference type="NCBI Taxonomy" id="167371"/>
    <lineage>
        <taxon>Eukaryota</taxon>
        <taxon>Fungi</taxon>
        <taxon>Dikarya</taxon>
        <taxon>Basidiomycota</taxon>
        <taxon>Agaricomycotina</taxon>
        <taxon>Agaricomycetes</taxon>
        <taxon>Hymenochaetales</taxon>
        <taxon>Hymenochaetaceae</taxon>
        <taxon>Phellinidium</taxon>
    </lineage>
</organism>
<dbReference type="Pfam" id="PF01494">
    <property type="entry name" value="FAD_binding_3"/>
    <property type="match status" value="1"/>
</dbReference>
<accession>A0A4S4L8F1</accession>
<reference evidence="7 8" key="1">
    <citation type="submission" date="2019-02" db="EMBL/GenBank/DDBJ databases">
        <title>Genome sequencing of the rare red list fungi Phellinidium pouzarii.</title>
        <authorList>
            <person name="Buettner E."/>
            <person name="Kellner H."/>
        </authorList>
    </citation>
    <scope>NUCLEOTIDE SEQUENCE [LARGE SCALE GENOMIC DNA]</scope>
    <source>
        <strain evidence="7 8">DSM 108285</strain>
    </source>
</reference>
<dbReference type="InterPro" id="IPR050493">
    <property type="entry name" value="FAD-dep_Monooxygenase_BioMet"/>
</dbReference>
<dbReference type="PANTHER" id="PTHR13789">
    <property type="entry name" value="MONOOXYGENASE"/>
    <property type="match status" value="1"/>
</dbReference>
<dbReference type="PRINTS" id="PR00420">
    <property type="entry name" value="RNGMNOXGNASE"/>
</dbReference>